<dbReference type="EMBL" id="JAPTMU010000026">
    <property type="protein sequence ID" value="KAJ4923605.1"/>
    <property type="molecule type" value="Genomic_DNA"/>
</dbReference>
<dbReference type="AlphaFoldDB" id="A0AAD6AFG6"/>
<feature type="non-terminal residue" evidence="2">
    <location>
        <position position="1"/>
    </location>
</feature>
<keyword evidence="1" id="KW-1133">Transmembrane helix</keyword>
<evidence type="ECO:0000313" key="3">
    <source>
        <dbReference type="Proteomes" id="UP001219934"/>
    </source>
</evidence>
<comment type="caution">
    <text evidence="2">The sequence shown here is derived from an EMBL/GenBank/DDBJ whole genome shotgun (WGS) entry which is preliminary data.</text>
</comment>
<evidence type="ECO:0000256" key="1">
    <source>
        <dbReference type="SAM" id="Phobius"/>
    </source>
</evidence>
<evidence type="ECO:0000313" key="2">
    <source>
        <dbReference type="EMBL" id="KAJ4923605.1"/>
    </source>
</evidence>
<dbReference type="Proteomes" id="UP001219934">
    <property type="component" value="Unassembled WGS sequence"/>
</dbReference>
<organism evidence="2 3">
    <name type="scientific">Pogonophryne albipinna</name>
    <dbReference type="NCBI Taxonomy" id="1090488"/>
    <lineage>
        <taxon>Eukaryota</taxon>
        <taxon>Metazoa</taxon>
        <taxon>Chordata</taxon>
        <taxon>Craniata</taxon>
        <taxon>Vertebrata</taxon>
        <taxon>Euteleostomi</taxon>
        <taxon>Actinopterygii</taxon>
        <taxon>Neopterygii</taxon>
        <taxon>Teleostei</taxon>
        <taxon>Neoteleostei</taxon>
        <taxon>Acanthomorphata</taxon>
        <taxon>Eupercaria</taxon>
        <taxon>Perciformes</taxon>
        <taxon>Notothenioidei</taxon>
        <taxon>Pogonophryne</taxon>
    </lineage>
</organism>
<feature type="transmembrane region" description="Helical" evidence="1">
    <location>
        <begin position="98"/>
        <end position="121"/>
    </location>
</feature>
<feature type="transmembrane region" description="Helical" evidence="1">
    <location>
        <begin position="70"/>
        <end position="92"/>
    </location>
</feature>
<keyword evidence="1" id="KW-0472">Membrane</keyword>
<sequence>VCVFIMVSAGVCVFIMISAGVCVFIVVSECVFQQVCVCSSWCQSVCSRCVFIMISAECVFQVCVHRGVRVCVCVFIVVSECVFQSVCVCVFIVVSECVFQVCVFIMVVCVCVFIVVSECVFQASADIAYTSERDDEQEVDPQTRRGSEYLNVPKVQRKTLVPNELRGKPPEDFRDADQISDVRFKYNSFN</sequence>
<feature type="non-terminal residue" evidence="2">
    <location>
        <position position="190"/>
    </location>
</feature>
<keyword evidence="1" id="KW-0812">Transmembrane</keyword>
<gene>
    <name evidence="2" type="ORF">JOQ06_014089</name>
</gene>
<keyword evidence="3" id="KW-1185">Reference proteome</keyword>
<proteinExistence type="predicted"/>
<protein>
    <submittedName>
        <fullName evidence="2">Uncharacterized protein</fullName>
    </submittedName>
</protein>
<accession>A0AAD6AFG6</accession>
<feature type="transmembrane region" description="Helical" evidence="1">
    <location>
        <begin position="6"/>
        <end position="27"/>
    </location>
</feature>
<reference evidence="2" key="1">
    <citation type="submission" date="2022-11" db="EMBL/GenBank/DDBJ databases">
        <title>Chromosome-level genome of Pogonophryne albipinna.</title>
        <authorList>
            <person name="Jo E."/>
        </authorList>
    </citation>
    <scope>NUCLEOTIDE SEQUENCE</scope>
    <source>
        <strain evidence="2">SGF0006</strain>
        <tissue evidence="2">Muscle</tissue>
    </source>
</reference>
<name>A0AAD6AFG6_9TELE</name>